<organism evidence="2 3">
    <name type="scientific">Anaeromyxobacter oryzae</name>
    <dbReference type="NCBI Taxonomy" id="2918170"/>
    <lineage>
        <taxon>Bacteria</taxon>
        <taxon>Pseudomonadati</taxon>
        <taxon>Myxococcota</taxon>
        <taxon>Myxococcia</taxon>
        <taxon>Myxococcales</taxon>
        <taxon>Cystobacterineae</taxon>
        <taxon>Anaeromyxobacteraceae</taxon>
        <taxon>Anaeromyxobacter</taxon>
    </lineage>
</organism>
<keyword evidence="1" id="KW-0472">Membrane</keyword>
<proteinExistence type="predicted"/>
<evidence type="ECO:0000256" key="1">
    <source>
        <dbReference type="SAM" id="Phobius"/>
    </source>
</evidence>
<keyword evidence="3" id="KW-1185">Reference proteome</keyword>
<feature type="transmembrane region" description="Helical" evidence="1">
    <location>
        <begin position="42"/>
        <end position="61"/>
    </location>
</feature>
<reference evidence="3" key="1">
    <citation type="journal article" date="2022" name="Int. J. Syst. Evol. Microbiol.">
        <title>Anaeromyxobacter oryzae sp. nov., Anaeromyxobacter diazotrophicus sp. nov. and Anaeromyxobacter paludicola sp. nov., isolated from paddy soils.</title>
        <authorList>
            <person name="Itoh H."/>
            <person name="Xu Z."/>
            <person name="Mise K."/>
            <person name="Masuda Y."/>
            <person name="Ushijima N."/>
            <person name="Hayakawa C."/>
            <person name="Shiratori Y."/>
            <person name="Senoo K."/>
        </authorList>
    </citation>
    <scope>NUCLEOTIDE SEQUENCE [LARGE SCALE GENOMIC DNA]</scope>
    <source>
        <strain evidence="3">Red232</strain>
    </source>
</reference>
<keyword evidence="1" id="KW-0812">Transmembrane</keyword>
<keyword evidence="1" id="KW-1133">Transmembrane helix</keyword>
<protein>
    <submittedName>
        <fullName evidence="2">Uncharacterized protein</fullName>
    </submittedName>
</protein>
<evidence type="ECO:0000313" key="2">
    <source>
        <dbReference type="EMBL" id="BDG01352.1"/>
    </source>
</evidence>
<accession>A0ABM7WPF5</accession>
<feature type="transmembrane region" description="Helical" evidence="1">
    <location>
        <begin position="12"/>
        <end position="30"/>
    </location>
</feature>
<dbReference type="EMBL" id="AP025591">
    <property type="protein sequence ID" value="BDG01352.1"/>
    <property type="molecule type" value="Genomic_DNA"/>
</dbReference>
<gene>
    <name evidence="2" type="ORF">AMOR_03480</name>
</gene>
<evidence type="ECO:0000313" key="3">
    <source>
        <dbReference type="Proteomes" id="UP001162891"/>
    </source>
</evidence>
<sequence>MKRSGNTGQRLVAIFLMGVVLLDYPILSLFARSADLAGIPLLYAYVFVVWTLVIGLLAVAVERPPG</sequence>
<dbReference type="RefSeq" id="WP_248357807.1">
    <property type="nucleotide sequence ID" value="NZ_AP025591.1"/>
</dbReference>
<dbReference type="Proteomes" id="UP001162891">
    <property type="component" value="Chromosome"/>
</dbReference>
<name>A0ABM7WPF5_9BACT</name>